<evidence type="ECO:0000256" key="1">
    <source>
        <dbReference type="SAM" id="MobiDB-lite"/>
    </source>
</evidence>
<evidence type="ECO:0000313" key="3">
    <source>
        <dbReference type="Proteomes" id="UP000193689"/>
    </source>
</evidence>
<reference evidence="2 3" key="1">
    <citation type="submission" date="2016-07" db="EMBL/GenBank/DDBJ databases">
        <title>Pervasive Adenine N6-methylation of Active Genes in Fungi.</title>
        <authorList>
            <consortium name="DOE Joint Genome Institute"/>
            <person name="Mondo S.J."/>
            <person name="Dannebaum R.O."/>
            <person name="Kuo R.C."/>
            <person name="Labutti K."/>
            <person name="Haridas S."/>
            <person name="Kuo A."/>
            <person name="Salamov A."/>
            <person name="Ahrendt S.R."/>
            <person name="Lipzen A."/>
            <person name="Sullivan W."/>
            <person name="Andreopoulos W.B."/>
            <person name="Clum A."/>
            <person name="Lindquist E."/>
            <person name="Daum C."/>
            <person name="Ramamoorthy G.K."/>
            <person name="Gryganskyi A."/>
            <person name="Culley D."/>
            <person name="Magnuson J.K."/>
            <person name="James T.Y."/>
            <person name="O'Malley M.A."/>
            <person name="Stajich J.E."/>
            <person name="Spatafora J.W."/>
            <person name="Visel A."/>
            <person name="Grigoriev I.V."/>
        </authorList>
    </citation>
    <scope>NUCLEOTIDE SEQUENCE [LARGE SCALE GENOMIC DNA]</scope>
    <source>
        <strain evidence="2 3">CBS 129021</strain>
    </source>
</reference>
<gene>
    <name evidence="2" type="ORF">BCR38DRAFT_245205</name>
</gene>
<dbReference type="GeneID" id="63770636"/>
<dbReference type="EMBL" id="MCFJ01000009">
    <property type="protein sequence ID" value="ORY62666.1"/>
    <property type="molecule type" value="Genomic_DNA"/>
</dbReference>
<dbReference type="AlphaFoldDB" id="A0A1Y2DU55"/>
<keyword evidence="3" id="KW-1185">Reference proteome</keyword>
<accession>A0A1Y2DU55</accession>
<dbReference type="Proteomes" id="UP000193689">
    <property type="component" value="Unassembled WGS sequence"/>
</dbReference>
<proteinExistence type="predicted"/>
<sequence>MSKLNRFSASQEDAATQPSSDSPTRPPHSGNLCQSKESHLWRATRPDNMSPPIPATCATSAVPFSGTACSGHVLVSSVESQCRFSFSTVCVVRSMLLAAEASLRSQKKSRVYLERRHDHCIPLSPSPLPQEMGACVANLSLAWGAPCGQSSWTREASRALTWLK</sequence>
<dbReference type="InParanoid" id="A0A1Y2DU55"/>
<organism evidence="2 3">
    <name type="scientific">Pseudomassariella vexata</name>
    <dbReference type="NCBI Taxonomy" id="1141098"/>
    <lineage>
        <taxon>Eukaryota</taxon>
        <taxon>Fungi</taxon>
        <taxon>Dikarya</taxon>
        <taxon>Ascomycota</taxon>
        <taxon>Pezizomycotina</taxon>
        <taxon>Sordariomycetes</taxon>
        <taxon>Xylariomycetidae</taxon>
        <taxon>Amphisphaeriales</taxon>
        <taxon>Pseudomassariaceae</taxon>
        <taxon>Pseudomassariella</taxon>
    </lineage>
</organism>
<comment type="caution">
    <text evidence="2">The sequence shown here is derived from an EMBL/GenBank/DDBJ whole genome shotgun (WGS) entry which is preliminary data.</text>
</comment>
<name>A0A1Y2DU55_9PEZI</name>
<protein>
    <submittedName>
        <fullName evidence="2">Uncharacterized protein</fullName>
    </submittedName>
</protein>
<feature type="region of interest" description="Disordered" evidence="1">
    <location>
        <begin position="1"/>
        <end position="34"/>
    </location>
</feature>
<evidence type="ECO:0000313" key="2">
    <source>
        <dbReference type="EMBL" id="ORY62666.1"/>
    </source>
</evidence>
<dbReference type="RefSeq" id="XP_040714502.1">
    <property type="nucleotide sequence ID" value="XM_040854424.1"/>
</dbReference>
<feature type="compositionally biased region" description="Polar residues" evidence="1">
    <location>
        <begin position="1"/>
        <end position="23"/>
    </location>
</feature>